<evidence type="ECO:0000313" key="2">
    <source>
        <dbReference type="EMBL" id="OGK43728.1"/>
    </source>
</evidence>
<dbReference type="SUPFAM" id="SSF53448">
    <property type="entry name" value="Nucleotide-diphospho-sugar transferases"/>
    <property type="match status" value="1"/>
</dbReference>
<dbReference type="PANTHER" id="PTHR48090:SF7">
    <property type="entry name" value="RFBJ PROTEIN"/>
    <property type="match status" value="1"/>
</dbReference>
<evidence type="ECO:0000259" key="1">
    <source>
        <dbReference type="Pfam" id="PF00535"/>
    </source>
</evidence>
<reference evidence="2 3" key="1">
    <citation type="journal article" date="2016" name="Nat. Commun.">
        <title>Thousands of microbial genomes shed light on interconnected biogeochemical processes in an aquifer system.</title>
        <authorList>
            <person name="Anantharaman K."/>
            <person name="Brown C.T."/>
            <person name="Hug L.A."/>
            <person name="Sharon I."/>
            <person name="Castelle C.J."/>
            <person name="Probst A.J."/>
            <person name="Thomas B.C."/>
            <person name="Singh A."/>
            <person name="Wilkins M.J."/>
            <person name="Karaoz U."/>
            <person name="Brodie E.L."/>
            <person name="Williams K.H."/>
            <person name="Hubbard S.S."/>
            <person name="Banfield J.F."/>
        </authorList>
    </citation>
    <scope>NUCLEOTIDE SEQUENCE [LARGE SCALE GENOMIC DNA]</scope>
</reference>
<dbReference type="PANTHER" id="PTHR48090">
    <property type="entry name" value="UNDECAPRENYL-PHOSPHATE 4-DEOXY-4-FORMAMIDO-L-ARABINOSE TRANSFERASE-RELATED"/>
    <property type="match status" value="1"/>
</dbReference>
<dbReference type="InterPro" id="IPR029044">
    <property type="entry name" value="Nucleotide-diphossugar_trans"/>
</dbReference>
<dbReference type="Pfam" id="PF00535">
    <property type="entry name" value="Glycos_transf_2"/>
    <property type="match status" value="1"/>
</dbReference>
<accession>A0A1F7IK47</accession>
<dbReference type="AlphaFoldDB" id="A0A1F7IK47"/>
<protein>
    <recommendedName>
        <fullName evidence="1">Glycosyltransferase 2-like domain-containing protein</fullName>
    </recommendedName>
</protein>
<evidence type="ECO:0000313" key="3">
    <source>
        <dbReference type="Proteomes" id="UP000179072"/>
    </source>
</evidence>
<proteinExistence type="predicted"/>
<feature type="domain" description="Glycosyltransferase 2-like" evidence="1">
    <location>
        <begin position="12"/>
        <end position="163"/>
    </location>
</feature>
<sequence>MKKNNSIKVGLLILTWNEIDGITKLWPKLPKQHFNEIIAIDPGSTDGTVEYYKKHKIPYTIQKKRGRAEAFRIAFKKTKCDYLLVYSPDGNEDYKDFTKFISEAKKGYDMVIGSRFMKGGRNEEDDAMLPLRKWANLAFTFLANALFNRSGTYVTDTINGYRMISSEMFKKLNPDTEGYAIEYQLSIRALKNRYSIKEIPTKEYERIGDKSKASSIPTGIRFVKLLISEIVHR</sequence>
<dbReference type="InterPro" id="IPR001173">
    <property type="entry name" value="Glyco_trans_2-like"/>
</dbReference>
<dbReference type="Proteomes" id="UP000179072">
    <property type="component" value="Unassembled WGS sequence"/>
</dbReference>
<organism evidence="2 3">
    <name type="scientific">Candidatus Roizmanbacteria bacterium RIFCSPLOWO2_01_FULL_38_11</name>
    <dbReference type="NCBI Taxonomy" id="1802060"/>
    <lineage>
        <taxon>Bacteria</taxon>
        <taxon>Candidatus Roizmaniibacteriota</taxon>
    </lineage>
</organism>
<dbReference type="CDD" id="cd04179">
    <property type="entry name" value="DPM_DPG-synthase_like"/>
    <property type="match status" value="1"/>
</dbReference>
<gene>
    <name evidence="2" type="ORF">A2957_00385</name>
</gene>
<dbReference type="EMBL" id="MGAK01000032">
    <property type="protein sequence ID" value="OGK43728.1"/>
    <property type="molecule type" value="Genomic_DNA"/>
</dbReference>
<comment type="caution">
    <text evidence="2">The sequence shown here is derived from an EMBL/GenBank/DDBJ whole genome shotgun (WGS) entry which is preliminary data.</text>
</comment>
<name>A0A1F7IK47_9BACT</name>
<dbReference type="STRING" id="1802060.A2957_00385"/>
<dbReference type="Gene3D" id="3.90.550.10">
    <property type="entry name" value="Spore Coat Polysaccharide Biosynthesis Protein SpsA, Chain A"/>
    <property type="match status" value="1"/>
</dbReference>
<dbReference type="InterPro" id="IPR050256">
    <property type="entry name" value="Glycosyltransferase_2"/>
</dbReference>